<organism evidence="1 2">
    <name type="scientific">Romanomermis culicivorax</name>
    <name type="common">Nematode worm</name>
    <dbReference type="NCBI Taxonomy" id="13658"/>
    <lineage>
        <taxon>Eukaryota</taxon>
        <taxon>Metazoa</taxon>
        <taxon>Ecdysozoa</taxon>
        <taxon>Nematoda</taxon>
        <taxon>Enoplea</taxon>
        <taxon>Dorylaimia</taxon>
        <taxon>Mermithida</taxon>
        <taxon>Mermithoidea</taxon>
        <taxon>Mermithidae</taxon>
        <taxon>Romanomermis</taxon>
    </lineage>
</organism>
<name>A0A915L237_ROMCU</name>
<keyword evidence="1" id="KW-1185">Reference proteome</keyword>
<dbReference type="AlphaFoldDB" id="A0A915L237"/>
<evidence type="ECO:0000313" key="1">
    <source>
        <dbReference type="Proteomes" id="UP000887565"/>
    </source>
</evidence>
<sequence length="143" mass="16698">MNNNWLPWELLQRERPHDWRIQRTAPKKTWLKHVEEDVKNQRLAISKARDIITGTDSSVLVKRTATSPSARYGLKKKKDWTKIREAVVFAKHQVLTVADVATIIRIISIEAIKKELLLIKEQKCFSSSSYKARTVLTTYRLQK</sequence>
<proteinExistence type="predicted"/>
<evidence type="ECO:0000313" key="2">
    <source>
        <dbReference type="WBParaSite" id="nRc.2.0.1.t45209-RA"/>
    </source>
</evidence>
<dbReference type="Proteomes" id="UP000887565">
    <property type="component" value="Unplaced"/>
</dbReference>
<accession>A0A915L237</accession>
<protein>
    <submittedName>
        <fullName evidence="2">Uncharacterized protein</fullName>
    </submittedName>
</protein>
<reference evidence="2" key="1">
    <citation type="submission" date="2022-11" db="UniProtKB">
        <authorList>
            <consortium name="WormBaseParasite"/>
        </authorList>
    </citation>
    <scope>IDENTIFICATION</scope>
</reference>
<dbReference type="WBParaSite" id="nRc.2.0.1.t45209-RA">
    <property type="protein sequence ID" value="nRc.2.0.1.t45209-RA"/>
    <property type="gene ID" value="nRc.2.0.1.g45209"/>
</dbReference>